<name>A0AA88DT56_FICCA</name>
<keyword evidence="3" id="KW-1185">Reference proteome</keyword>
<sequence>MKMSGGNDGFRICFSGALLEKALLMAIKTAIKMIRWQSNTAIYPSATKCAIRPGQIREEQLSSTDPSAKTRRDNQRSPDPPVSMTGTEPIRRKFSARWAVIAKFDNRLTSKVAESSRRSDHIRASEDIIKKLVEIRSPSTHSLCFFTSL</sequence>
<comment type="caution">
    <text evidence="2">The sequence shown here is derived from an EMBL/GenBank/DDBJ whole genome shotgun (WGS) entry which is preliminary data.</text>
</comment>
<dbReference type="Proteomes" id="UP001187192">
    <property type="component" value="Unassembled WGS sequence"/>
</dbReference>
<dbReference type="AlphaFoldDB" id="A0AA88DT56"/>
<proteinExistence type="predicted"/>
<evidence type="ECO:0000313" key="2">
    <source>
        <dbReference type="EMBL" id="GMN61215.1"/>
    </source>
</evidence>
<evidence type="ECO:0000313" key="3">
    <source>
        <dbReference type="Proteomes" id="UP001187192"/>
    </source>
</evidence>
<feature type="region of interest" description="Disordered" evidence="1">
    <location>
        <begin position="53"/>
        <end position="90"/>
    </location>
</feature>
<accession>A0AA88DT56</accession>
<evidence type="ECO:0000256" key="1">
    <source>
        <dbReference type="SAM" id="MobiDB-lite"/>
    </source>
</evidence>
<organism evidence="2 3">
    <name type="scientific">Ficus carica</name>
    <name type="common">Common fig</name>
    <dbReference type="NCBI Taxonomy" id="3494"/>
    <lineage>
        <taxon>Eukaryota</taxon>
        <taxon>Viridiplantae</taxon>
        <taxon>Streptophyta</taxon>
        <taxon>Embryophyta</taxon>
        <taxon>Tracheophyta</taxon>
        <taxon>Spermatophyta</taxon>
        <taxon>Magnoliopsida</taxon>
        <taxon>eudicotyledons</taxon>
        <taxon>Gunneridae</taxon>
        <taxon>Pentapetalae</taxon>
        <taxon>rosids</taxon>
        <taxon>fabids</taxon>
        <taxon>Rosales</taxon>
        <taxon>Moraceae</taxon>
        <taxon>Ficeae</taxon>
        <taxon>Ficus</taxon>
    </lineage>
</organism>
<dbReference type="EMBL" id="BTGU01000108">
    <property type="protein sequence ID" value="GMN61215.1"/>
    <property type="molecule type" value="Genomic_DNA"/>
</dbReference>
<gene>
    <name evidence="2" type="ORF">TIFTF001_030305</name>
</gene>
<reference evidence="2" key="1">
    <citation type="submission" date="2023-07" db="EMBL/GenBank/DDBJ databases">
        <title>draft genome sequence of fig (Ficus carica).</title>
        <authorList>
            <person name="Takahashi T."/>
            <person name="Nishimura K."/>
        </authorList>
    </citation>
    <scope>NUCLEOTIDE SEQUENCE</scope>
</reference>
<protein>
    <submittedName>
        <fullName evidence="2">Uncharacterized protein</fullName>
    </submittedName>
</protein>